<proteinExistence type="predicted"/>
<dbReference type="Proteomes" id="UP000246464">
    <property type="component" value="Chromosome 6"/>
</dbReference>
<feature type="compositionally biased region" description="Basic and acidic residues" evidence="1">
    <location>
        <begin position="13"/>
        <end position="22"/>
    </location>
</feature>
<dbReference type="EMBL" id="CP026248">
    <property type="protein sequence ID" value="AWP03390.1"/>
    <property type="molecule type" value="Genomic_DNA"/>
</dbReference>
<name>A0A2U9BHZ2_SCOMX</name>
<dbReference type="AlphaFoldDB" id="A0A2U9BHZ2"/>
<evidence type="ECO:0000256" key="1">
    <source>
        <dbReference type="SAM" id="MobiDB-lite"/>
    </source>
</evidence>
<evidence type="ECO:0000313" key="2">
    <source>
        <dbReference type="EMBL" id="AWP03390.1"/>
    </source>
</evidence>
<gene>
    <name evidence="2" type="ORF">SMAX5B_014123</name>
</gene>
<feature type="region of interest" description="Disordered" evidence="1">
    <location>
        <begin position="8"/>
        <end position="109"/>
    </location>
</feature>
<keyword evidence="3" id="KW-1185">Reference proteome</keyword>
<organism evidence="2 3">
    <name type="scientific">Scophthalmus maximus</name>
    <name type="common">Turbot</name>
    <name type="synonym">Psetta maxima</name>
    <dbReference type="NCBI Taxonomy" id="52904"/>
    <lineage>
        <taxon>Eukaryota</taxon>
        <taxon>Metazoa</taxon>
        <taxon>Chordata</taxon>
        <taxon>Craniata</taxon>
        <taxon>Vertebrata</taxon>
        <taxon>Euteleostomi</taxon>
        <taxon>Actinopterygii</taxon>
        <taxon>Neopterygii</taxon>
        <taxon>Teleostei</taxon>
        <taxon>Neoteleostei</taxon>
        <taxon>Acanthomorphata</taxon>
        <taxon>Carangaria</taxon>
        <taxon>Pleuronectiformes</taxon>
        <taxon>Pleuronectoidei</taxon>
        <taxon>Scophthalmidae</taxon>
        <taxon>Scophthalmus</taxon>
    </lineage>
</organism>
<protein>
    <submittedName>
        <fullName evidence="2">Uncharacterized protein</fullName>
    </submittedName>
</protein>
<feature type="compositionally biased region" description="Basic and acidic residues" evidence="1">
    <location>
        <begin position="54"/>
        <end position="67"/>
    </location>
</feature>
<reference evidence="2 3" key="1">
    <citation type="submission" date="2017-12" db="EMBL/GenBank/DDBJ databases">
        <title>Integrating genomic resources of turbot (Scophthalmus maximus) in depth evaluation of genetic and physical mapping variation across individuals.</title>
        <authorList>
            <person name="Martinez P."/>
        </authorList>
    </citation>
    <scope>NUCLEOTIDE SEQUENCE [LARGE SCALE GENOMIC DNA]</scope>
</reference>
<sequence length="109" mass="12584">MQLHWVLLSSKTAKVERTKETHTAPVPRQEPSRRNTLSIDSCRGKDLNPQSFNRVDRRFDPNPEDRGSCLVHRRIRGRTTHTRSPAKEYNQRRAGSPAEPLLPCVTQTR</sequence>
<evidence type="ECO:0000313" key="3">
    <source>
        <dbReference type="Proteomes" id="UP000246464"/>
    </source>
</evidence>
<accession>A0A2U9BHZ2</accession>
<feature type="compositionally biased region" description="Basic residues" evidence="1">
    <location>
        <begin position="71"/>
        <end position="81"/>
    </location>
</feature>